<name>A0A9D3W2W8_9ROSI</name>
<evidence type="ECO:0000313" key="2">
    <source>
        <dbReference type="Proteomes" id="UP000828251"/>
    </source>
</evidence>
<dbReference type="EMBL" id="JAIQCV010000004">
    <property type="protein sequence ID" value="KAH1107327.1"/>
    <property type="molecule type" value="Genomic_DNA"/>
</dbReference>
<reference evidence="1 2" key="1">
    <citation type="journal article" date="2021" name="Plant Biotechnol. J.">
        <title>Multi-omics assisted identification of the key and species-specific regulatory components of drought-tolerant mechanisms in Gossypium stocksii.</title>
        <authorList>
            <person name="Yu D."/>
            <person name="Ke L."/>
            <person name="Zhang D."/>
            <person name="Wu Y."/>
            <person name="Sun Y."/>
            <person name="Mei J."/>
            <person name="Sun J."/>
            <person name="Sun Y."/>
        </authorList>
    </citation>
    <scope>NUCLEOTIDE SEQUENCE [LARGE SCALE GENOMIC DNA]</scope>
    <source>
        <strain evidence="2">cv. E1</strain>
        <tissue evidence="1">Leaf</tissue>
    </source>
</reference>
<keyword evidence="2" id="KW-1185">Reference proteome</keyword>
<accession>A0A9D3W2W8</accession>
<gene>
    <name evidence="1" type="ORF">J1N35_011095</name>
</gene>
<comment type="caution">
    <text evidence="1">The sequence shown here is derived from an EMBL/GenBank/DDBJ whole genome shotgun (WGS) entry which is preliminary data.</text>
</comment>
<dbReference type="AlphaFoldDB" id="A0A9D3W2W8"/>
<organism evidence="1 2">
    <name type="scientific">Gossypium stocksii</name>
    <dbReference type="NCBI Taxonomy" id="47602"/>
    <lineage>
        <taxon>Eukaryota</taxon>
        <taxon>Viridiplantae</taxon>
        <taxon>Streptophyta</taxon>
        <taxon>Embryophyta</taxon>
        <taxon>Tracheophyta</taxon>
        <taxon>Spermatophyta</taxon>
        <taxon>Magnoliopsida</taxon>
        <taxon>eudicotyledons</taxon>
        <taxon>Gunneridae</taxon>
        <taxon>Pentapetalae</taxon>
        <taxon>rosids</taxon>
        <taxon>malvids</taxon>
        <taxon>Malvales</taxon>
        <taxon>Malvaceae</taxon>
        <taxon>Malvoideae</taxon>
        <taxon>Gossypium</taxon>
    </lineage>
</organism>
<proteinExistence type="predicted"/>
<protein>
    <submittedName>
        <fullName evidence="1">Uncharacterized protein</fullName>
    </submittedName>
</protein>
<sequence>MPRLALPVWPTWPGLESTRPFGMLVYAHTSVWPTRPTWPSPCDPYGHTPATTRPCLTHDHAFVDPTAMSSHTVNHTARHTSMWRRQNGFSTFAESYFSAFRLHT</sequence>
<evidence type="ECO:0000313" key="1">
    <source>
        <dbReference type="EMBL" id="KAH1107327.1"/>
    </source>
</evidence>
<dbReference type="Proteomes" id="UP000828251">
    <property type="component" value="Unassembled WGS sequence"/>
</dbReference>